<accession>A0ABW2LYS5</accession>
<keyword evidence="1" id="KW-0732">Signal</keyword>
<sequence>MKQSAILFFVLFMFGCQKASNHTETTPKVKNAEIIEQKTVEPNREINCEEFFRKVVLSSNLSAVKNYKDIFVRIESSSDEKIVLELYVKNNLSESSKNQQIVENAVAWLNFIPASEKLFDITADPEEPLEVSFNRELLTKYDFKTLCGIRAKKSVKPVNNNLKTNCKEITGEMLSGEECIISTNSLEAVYNEIVEKSLVRDSEFLLKKLPKINTSQKINKNGIVEISYKVSKNSVIIEMFYEGGITDVELYRQDQSVKRKIVYNAD</sequence>
<feature type="chain" id="PRO_5046832768" description="Lipoprotein" evidence="1">
    <location>
        <begin position="20"/>
        <end position="266"/>
    </location>
</feature>
<dbReference type="PROSITE" id="PS51257">
    <property type="entry name" value="PROKAR_LIPOPROTEIN"/>
    <property type="match status" value="1"/>
</dbReference>
<keyword evidence="3" id="KW-1185">Reference proteome</keyword>
<evidence type="ECO:0000256" key="1">
    <source>
        <dbReference type="SAM" id="SignalP"/>
    </source>
</evidence>
<dbReference type="EMBL" id="JBHTCR010000002">
    <property type="protein sequence ID" value="MFC7346260.1"/>
    <property type="molecule type" value="Genomic_DNA"/>
</dbReference>
<gene>
    <name evidence="2" type="ORF">ACFQO9_05930</name>
</gene>
<organism evidence="2 3">
    <name type="scientific">Chryseobacterium zhengzhouense</name>
    <dbReference type="NCBI Taxonomy" id="1636086"/>
    <lineage>
        <taxon>Bacteria</taxon>
        <taxon>Pseudomonadati</taxon>
        <taxon>Bacteroidota</taxon>
        <taxon>Flavobacteriia</taxon>
        <taxon>Flavobacteriales</taxon>
        <taxon>Weeksellaceae</taxon>
        <taxon>Chryseobacterium group</taxon>
        <taxon>Chryseobacterium</taxon>
    </lineage>
</organism>
<comment type="caution">
    <text evidence="2">The sequence shown here is derived from an EMBL/GenBank/DDBJ whole genome shotgun (WGS) entry which is preliminary data.</text>
</comment>
<protein>
    <recommendedName>
        <fullName evidence="4">Lipoprotein</fullName>
    </recommendedName>
</protein>
<reference evidence="3" key="1">
    <citation type="journal article" date="2019" name="Int. J. Syst. Evol. Microbiol.">
        <title>The Global Catalogue of Microorganisms (GCM) 10K type strain sequencing project: providing services to taxonomists for standard genome sequencing and annotation.</title>
        <authorList>
            <consortium name="The Broad Institute Genomics Platform"/>
            <consortium name="The Broad Institute Genome Sequencing Center for Infectious Disease"/>
            <person name="Wu L."/>
            <person name="Ma J."/>
        </authorList>
    </citation>
    <scope>NUCLEOTIDE SEQUENCE [LARGE SCALE GENOMIC DNA]</scope>
    <source>
        <strain evidence="3">CCUG 54781</strain>
    </source>
</reference>
<dbReference type="RefSeq" id="WP_378175250.1">
    <property type="nucleotide sequence ID" value="NZ_JBHTCR010000002.1"/>
</dbReference>
<dbReference type="Proteomes" id="UP001596550">
    <property type="component" value="Unassembled WGS sequence"/>
</dbReference>
<evidence type="ECO:0000313" key="3">
    <source>
        <dbReference type="Proteomes" id="UP001596550"/>
    </source>
</evidence>
<proteinExistence type="predicted"/>
<feature type="signal peptide" evidence="1">
    <location>
        <begin position="1"/>
        <end position="19"/>
    </location>
</feature>
<evidence type="ECO:0000313" key="2">
    <source>
        <dbReference type="EMBL" id="MFC7346260.1"/>
    </source>
</evidence>
<name>A0ABW2LYS5_9FLAO</name>
<evidence type="ECO:0008006" key="4">
    <source>
        <dbReference type="Google" id="ProtNLM"/>
    </source>
</evidence>